<evidence type="ECO:0000313" key="2">
    <source>
        <dbReference type="EMBL" id="GLC50192.1"/>
    </source>
</evidence>
<protein>
    <submittedName>
        <fullName evidence="2">Uncharacterized protein</fullName>
    </submittedName>
</protein>
<comment type="caution">
    <text evidence="2">The sequence shown here is derived from an EMBL/GenBank/DDBJ whole genome shotgun (WGS) entry which is preliminary data.</text>
</comment>
<accession>A0A9W6BDL2</accession>
<sequence>MAESTVLQQLLQVHQSVEQWNRCKSDLQAGTLALTEATLRLRRCLDAWPPAATPTPQSEAGGAEAHRLGRAAPVAAPAGATCDAAETHTGGQPTAAAPSAGAVAVADGTGGADRAGALSESARARELLALACQEVAQAQYLHALALCAAGRGSSADPWVAGLGYRLRLSDQVWAACASSVGRTNVAAAAATVADAGGGGGGPSETGGGRALSIPAASPLICDQMLPEGLLQRLAAAFDPAGATPYWRQHRTRRRHQWSRRRSSGCTGGCWRRRWRRPGFRSCPRSPLRCAGRWWRSGGRTLAIRLRRTSCTSMSMRMSCAGEWRPTAWLTRCTAACSFCLRRRCRLPHAADPAKRLRLWQPRHRHPRCRI</sequence>
<feature type="region of interest" description="Disordered" evidence="1">
    <location>
        <begin position="79"/>
        <end position="98"/>
    </location>
</feature>
<dbReference type="AlphaFoldDB" id="A0A9W6BDL2"/>
<organism evidence="2 3">
    <name type="scientific">Pleodorina starrii</name>
    <dbReference type="NCBI Taxonomy" id="330485"/>
    <lineage>
        <taxon>Eukaryota</taxon>
        <taxon>Viridiplantae</taxon>
        <taxon>Chlorophyta</taxon>
        <taxon>core chlorophytes</taxon>
        <taxon>Chlorophyceae</taxon>
        <taxon>CS clade</taxon>
        <taxon>Chlamydomonadales</taxon>
        <taxon>Volvocaceae</taxon>
        <taxon>Pleodorina</taxon>
    </lineage>
</organism>
<evidence type="ECO:0000256" key="1">
    <source>
        <dbReference type="SAM" id="MobiDB-lite"/>
    </source>
</evidence>
<evidence type="ECO:0000313" key="3">
    <source>
        <dbReference type="Proteomes" id="UP001165080"/>
    </source>
</evidence>
<dbReference type="EMBL" id="BRXU01000003">
    <property type="protein sequence ID" value="GLC50192.1"/>
    <property type="molecule type" value="Genomic_DNA"/>
</dbReference>
<gene>
    <name evidence="2" type="primary">PLESTB000807</name>
    <name evidence="2" type="ORF">PLESTB_000352500</name>
</gene>
<proteinExistence type="predicted"/>
<dbReference type="Proteomes" id="UP001165080">
    <property type="component" value="Unassembled WGS sequence"/>
</dbReference>
<name>A0A9W6BDL2_9CHLO</name>
<keyword evidence="3" id="KW-1185">Reference proteome</keyword>
<reference evidence="2 3" key="1">
    <citation type="journal article" date="2023" name="Commun. Biol.">
        <title>Reorganization of the ancestral sex-determining regions during the evolution of trioecy in Pleodorina starrii.</title>
        <authorList>
            <person name="Takahashi K."/>
            <person name="Suzuki S."/>
            <person name="Kawai-Toyooka H."/>
            <person name="Yamamoto K."/>
            <person name="Hamaji T."/>
            <person name="Ootsuki R."/>
            <person name="Yamaguchi H."/>
            <person name="Kawachi M."/>
            <person name="Higashiyama T."/>
            <person name="Nozaki H."/>
        </authorList>
    </citation>
    <scope>NUCLEOTIDE SEQUENCE [LARGE SCALE GENOMIC DNA]</scope>
    <source>
        <strain evidence="2 3">NIES-4479</strain>
    </source>
</reference>